<accession>A0A6A6JSV8</accession>
<name>A0A6A6JSV8_WESOR</name>
<feature type="domain" description="HMG box" evidence="6">
    <location>
        <begin position="115"/>
        <end position="181"/>
    </location>
</feature>
<dbReference type="Pfam" id="PF00505">
    <property type="entry name" value="HMG_box"/>
    <property type="match status" value="1"/>
</dbReference>
<feature type="compositionally biased region" description="Low complexity" evidence="4">
    <location>
        <begin position="221"/>
        <end position="233"/>
    </location>
</feature>
<evidence type="ECO:0000256" key="2">
    <source>
        <dbReference type="ARBA" id="ARBA00023242"/>
    </source>
</evidence>
<keyword evidence="8" id="KW-1185">Reference proteome</keyword>
<evidence type="ECO:0000256" key="4">
    <source>
        <dbReference type="SAM" id="MobiDB-lite"/>
    </source>
</evidence>
<keyword evidence="5" id="KW-0472">Membrane</keyword>
<dbReference type="AlphaFoldDB" id="A0A6A6JSV8"/>
<dbReference type="OrthoDB" id="1919336at2759"/>
<keyword evidence="1 3" id="KW-0238">DNA-binding</keyword>
<dbReference type="EMBL" id="ML986487">
    <property type="protein sequence ID" value="KAF2278948.1"/>
    <property type="molecule type" value="Genomic_DNA"/>
</dbReference>
<dbReference type="GO" id="GO:0010468">
    <property type="term" value="P:regulation of gene expression"/>
    <property type="evidence" value="ECO:0007669"/>
    <property type="project" value="TreeGrafter"/>
</dbReference>
<dbReference type="SMART" id="SM00398">
    <property type="entry name" value="HMG"/>
    <property type="match status" value="1"/>
</dbReference>
<dbReference type="PANTHER" id="PTHR46040:SF3">
    <property type="entry name" value="HIGH MOBILITY GROUP PROTEIN 2"/>
    <property type="match status" value="1"/>
</dbReference>
<dbReference type="CDD" id="cd09487">
    <property type="entry name" value="SAM_superfamily"/>
    <property type="match status" value="1"/>
</dbReference>
<evidence type="ECO:0000256" key="1">
    <source>
        <dbReference type="ARBA" id="ARBA00023125"/>
    </source>
</evidence>
<feature type="region of interest" description="Disordered" evidence="4">
    <location>
        <begin position="65"/>
        <end position="120"/>
    </location>
</feature>
<gene>
    <name evidence="7" type="ORF">EI97DRAFT_224084</name>
</gene>
<dbReference type="Gene3D" id="1.10.150.50">
    <property type="entry name" value="Transcription Factor, Ets-1"/>
    <property type="match status" value="1"/>
</dbReference>
<dbReference type="InterPro" id="IPR001660">
    <property type="entry name" value="SAM"/>
</dbReference>
<dbReference type="InterPro" id="IPR036910">
    <property type="entry name" value="HMG_box_dom_sf"/>
</dbReference>
<dbReference type="Gene3D" id="1.10.30.10">
    <property type="entry name" value="High mobility group box domain"/>
    <property type="match status" value="1"/>
</dbReference>
<feature type="compositionally biased region" description="Low complexity" evidence="4">
    <location>
        <begin position="80"/>
        <end position="92"/>
    </location>
</feature>
<dbReference type="GeneID" id="54547064"/>
<dbReference type="InterPro" id="IPR009071">
    <property type="entry name" value="HMG_box_dom"/>
</dbReference>
<feature type="region of interest" description="Disordered" evidence="4">
    <location>
        <begin position="218"/>
        <end position="245"/>
    </location>
</feature>
<dbReference type="PROSITE" id="PS50118">
    <property type="entry name" value="HMG_BOX_2"/>
    <property type="match status" value="1"/>
</dbReference>
<feature type="transmembrane region" description="Helical" evidence="5">
    <location>
        <begin position="616"/>
        <end position="634"/>
    </location>
</feature>
<evidence type="ECO:0000313" key="7">
    <source>
        <dbReference type="EMBL" id="KAF2278948.1"/>
    </source>
</evidence>
<evidence type="ECO:0000256" key="3">
    <source>
        <dbReference type="PROSITE-ProRule" id="PRU00267"/>
    </source>
</evidence>
<dbReference type="GO" id="GO:0005634">
    <property type="term" value="C:nucleus"/>
    <property type="evidence" value="ECO:0007669"/>
    <property type="project" value="UniProtKB-UniRule"/>
</dbReference>
<organism evidence="7 8">
    <name type="scientific">Westerdykella ornata</name>
    <dbReference type="NCBI Taxonomy" id="318751"/>
    <lineage>
        <taxon>Eukaryota</taxon>
        <taxon>Fungi</taxon>
        <taxon>Dikarya</taxon>
        <taxon>Ascomycota</taxon>
        <taxon>Pezizomycotina</taxon>
        <taxon>Dothideomycetes</taxon>
        <taxon>Pleosporomycetidae</taxon>
        <taxon>Pleosporales</taxon>
        <taxon>Sporormiaceae</taxon>
        <taxon>Westerdykella</taxon>
    </lineage>
</organism>
<dbReference type="RefSeq" id="XP_033656487.1">
    <property type="nucleotide sequence ID" value="XM_033793889.1"/>
</dbReference>
<reference evidence="7" key="1">
    <citation type="journal article" date="2020" name="Stud. Mycol.">
        <title>101 Dothideomycetes genomes: a test case for predicting lifestyles and emergence of pathogens.</title>
        <authorList>
            <person name="Haridas S."/>
            <person name="Albert R."/>
            <person name="Binder M."/>
            <person name="Bloem J."/>
            <person name="Labutti K."/>
            <person name="Salamov A."/>
            <person name="Andreopoulos B."/>
            <person name="Baker S."/>
            <person name="Barry K."/>
            <person name="Bills G."/>
            <person name="Bluhm B."/>
            <person name="Cannon C."/>
            <person name="Castanera R."/>
            <person name="Culley D."/>
            <person name="Daum C."/>
            <person name="Ezra D."/>
            <person name="Gonzalez J."/>
            <person name="Henrissat B."/>
            <person name="Kuo A."/>
            <person name="Liang C."/>
            <person name="Lipzen A."/>
            <person name="Lutzoni F."/>
            <person name="Magnuson J."/>
            <person name="Mondo S."/>
            <person name="Nolan M."/>
            <person name="Ohm R."/>
            <person name="Pangilinan J."/>
            <person name="Park H.-J."/>
            <person name="Ramirez L."/>
            <person name="Alfaro M."/>
            <person name="Sun H."/>
            <person name="Tritt A."/>
            <person name="Yoshinaga Y."/>
            <person name="Zwiers L.-H."/>
            <person name="Turgeon B."/>
            <person name="Goodwin S."/>
            <person name="Spatafora J."/>
            <person name="Crous P."/>
            <person name="Grigoriev I."/>
        </authorList>
    </citation>
    <scope>NUCLEOTIDE SEQUENCE</scope>
    <source>
        <strain evidence="7">CBS 379.55</strain>
    </source>
</reference>
<sequence length="773" mass="87389">MASSPDLSQVLERLGLASYFDALTDHGFHDWETVLDITEDDLASLGFKLGHRRILQREIATFRGLPPTESLEPSNPALDPSATSPSASTPTPQTSPPPREKRRYRRHPRPDPNAPKKPKTAYVNFADALRTHPEFSTLSFVDIAKEVGRRWQVLPPEQKRVWESHAARAMQEYELLMDEYKKTDSWRAYQAYLSDFKAQQIQAAKAKRPSAHRIDSFVRGASSRASPASSESPAPLPPSNAPSVTEAESCHNALTLAFSELVSLRGEVLVHGAIPYDMHHLPPEQLTRRAMHAFVQGTGSFLYMWTYGQVDEILDRVYRPVVQVDAMTLAECFTVAAMGAHYDAECFSDHVRQVLYASATLHFHERTASLDYLRTARLLLSMSFYALLEKHMSARYLVAAGLQIARWKCPPSRPDNHSNQDTPSDSWRKLFQSLIFMDCWLSCTLGYIPAFRSEDIAAACTTSKLDRATIDEIVHTQTSKIGLISAEIVKTLASPDLATRENIETLAGKLEHWRKGVPPALQIAALTSTTTPSTLTLYQRRAIMMVHIMYLGALILLYRRPLVATAGVRLDADTHWDMEFTPEDAKRYRNECAVAGQQVAHILHLISIDGSTSRRCWLLIYWSFAAAIVLLFSATTKLVDGLHTSAEQDLSFARTCLDMLERSREDEAIARRYLDLLTPLHRSLREVHQRVVGKVKTSIFSLLRRADEEEEKDKESGMGVRVKREEVSGHLEKLCGLLMDPFGRKFVSEEGREEWEGRKVVDKDGKEELFWWR</sequence>
<dbReference type="SMART" id="SM00454">
    <property type="entry name" value="SAM"/>
    <property type="match status" value="1"/>
</dbReference>
<dbReference type="CDD" id="cd12148">
    <property type="entry name" value="fungal_TF_MHR"/>
    <property type="match status" value="1"/>
</dbReference>
<evidence type="ECO:0000256" key="5">
    <source>
        <dbReference type="SAM" id="Phobius"/>
    </source>
</evidence>
<evidence type="ECO:0000259" key="6">
    <source>
        <dbReference type="PROSITE" id="PS50118"/>
    </source>
</evidence>
<proteinExistence type="predicted"/>
<dbReference type="SUPFAM" id="SSF47769">
    <property type="entry name" value="SAM/Pointed domain"/>
    <property type="match status" value="1"/>
</dbReference>
<keyword evidence="5" id="KW-1133">Transmembrane helix</keyword>
<dbReference type="SUPFAM" id="SSF47095">
    <property type="entry name" value="HMG-box"/>
    <property type="match status" value="1"/>
</dbReference>
<dbReference type="Proteomes" id="UP000800097">
    <property type="component" value="Unassembled WGS sequence"/>
</dbReference>
<feature type="DNA-binding region" description="HMG box" evidence="3">
    <location>
        <begin position="115"/>
        <end position="181"/>
    </location>
</feature>
<evidence type="ECO:0000313" key="8">
    <source>
        <dbReference type="Proteomes" id="UP000800097"/>
    </source>
</evidence>
<dbReference type="InterPro" id="IPR051965">
    <property type="entry name" value="ChromReg_NeuronalGeneExpr"/>
</dbReference>
<dbReference type="InterPro" id="IPR013761">
    <property type="entry name" value="SAM/pointed_sf"/>
</dbReference>
<keyword evidence="2 3" id="KW-0539">Nucleus</keyword>
<dbReference type="Pfam" id="PF00536">
    <property type="entry name" value="SAM_1"/>
    <property type="match status" value="1"/>
</dbReference>
<dbReference type="GO" id="GO:0003677">
    <property type="term" value="F:DNA binding"/>
    <property type="evidence" value="ECO:0007669"/>
    <property type="project" value="UniProtKB-UniRule"/>
</dbReference>
<feature type="transmembrane region" description="Helical" evidence="5">
    <location>
        <begin position="542"/>
        <end position="559"/>
    </location>
</feature>
<keyword evidence="5" id="KW-0812">Transmembrane</keyword>
<protein>
    <recommendedName>
        <fullName evidence="6">HMG box domain-containing protein</fullName>
    </recommendedName>
</protein>
<dbReference type="PANTHER" id="PTHR46040">
    <property type="entry name" value="HIGH MOBILITY GROUP PROTEIN 2"/>
    <property type="match status" value="1"/>
</dbReference>